<dbReference type="GO" id="GO:0022857">
    <property type="term" value="F:transmembrane transporter activity"/>
    <property type="evidence" value="ECO:0007669"/>
    <property type="project" value="InterPro"/>
</dbReference>
<feature type="transmembrane region" description="Helical" evidence="8">
    <location>
        <begin position="49"/>
        <end position="70"/>
    </location>
</feature>
<dbReference type="PANTHER" id="PTHR12385">
    <property type="entry name" value="CHOLINE TRANSPORTER-LIKE (SLC FAMILY 44)"/>
    <property type="match status" value="1"/>
</dbReference>
<dbReference type="SUPFAM" id="SSF48452">
    <property type="entry name" value="TPR-like"/>
    <property type="match status" value="1"/>
</dbReference>
<feature type="region of interest" description="Disordered" evidence="7">
    <location>
        <begin position="1125"/>
        <end position="1154"/>
    </location>
</feature>
<organism evidence="9 10">
    <name type="scientific">Perkinsus olseni</name>
    <name type="common">Perkinsus atlanticus</name>
    <dbReference type="NCBI Taxonomy" id="32597"/>
    <lineage>
        <taxon>Eukaryota</taxon>
        <taxon>Sar</taxon>
        <taxon>Alveolata</taxon>
        <taxon>Perkinsozoa</taxon>
        <taxon>Perkinsea</taxon>
        <taxon>Perkinsida</taxon>
        <taxon>Perkinsidae</taxon>
        <taxon>Perkinsus</taxon>
    </lineage>
</organism>
<evidence type="ECO:0000256" key="1">
    <source>
        <dbReference type="ARBA" id="ARBA00004141"/>
    </source>
</evidence>
<evidence type="ECO:0000256" key="5">
    <source>
        <dbReference type="ARBA" id="ARBA00023136"/>
    </source>
</evidence>
<comment type="subcellular location">
    <subcellularLocation>
        <location evidence="1">Membrane</location>
        <topology evidence="1">Multi-pass membrane protein</topology>
    </subcellularLocation>
</comment>
<comment type="similarity">
    <text evidence="2">Belongs to the CTL (choline transporter-like) family.</text>
</comment>
<evidence type="ECO:0000256" key="7">
    <source>
        <dbReference type="SAM" id="MobiDB-lite"/>
    </source>
</evidence>
<feature type="transmembrane region" description="Helical" evidence="8">
    <location>
        <begin position="303"/>
        <end position="324"/>
    </location>
</feature>
<gene>
    <name evidence="9" type="ORF">FOZ60_013349</name>
</gene>
<reference evidence="9 10" key="1">
    <citation type="submission" date="2020-04" db="EMBL/GenBank/DDBJ databases">
        <title>Perkinsus olseni comparative genomics.</title>
        <authorList>
            <person name="Bogema D.R."/>
        </authorList>
    </citation>
    <scope>NUCLEOTIDE SEQUENCE [LARGE SCALE GENOMIC DNA]</scope>
    <source>
        <strain evidence="9">00978-12</strain>
    </source>
</reference>
<name>A0A7J6PLK8_PEROL</name>
<evidence type="ECO:0000256" key="6">
    <source>
        <dbReference type="ARBA" id="ARBA00023180"/>
    </source>
</evidence>
<dbReference type="GO" id="GO:0016020">
    <property type="term" value="C:membrane"/>
    <property type="evidence" value="ECO:0007669"/>
    <property type="project" value="UniProtKB-SubCell"/>
</dbReference>
<dbReference type="OrthoDB" id="420519at2759"/>
<feature type="transmembrane region" description="Helical" evidence="8">
    <location>
        <begin position="331"/>
        <end position="355"/>
    </location>
</feature>
<feature type="region of interest" description="Disordered" evidence="7">
    <location>
        <begin position="18"/>
        <end position="37"/>
    </location>
</feature>
<sequence>MVAVFGFMAGSDRVTEFTMSDSDTGKPMQKGGKEDISHGPVKNRKCTDVLMYILFLAHLALFVVVFGVAIKGNGNPNRLIAGQDWQGNFCGISGQGTDGNTTDPSMSHLDLSDYNYIYYALNTTPVFDSIISAASGDSGGGYGDDLVADLTNKFNDPATLFSGSNGNSFISEIKKYFVPVCVKQCPDENTLLDRDYFWEGPIDGPTGPSDVADFWRTKVMSLSDSAKDPFTMKAFSSDFCPYDSKYCIPLPGVEVASVLKRYCVPRMQAIGTVVNGVKSFVPEKFSEALGSGFGDVVGDIVTVYPAIIITALCSLIIGVIYLVLLRMFVGVIVWLSVILFFLILLGGGVVGLLYINKCVGDSILDTAQDLSSGTEALQAGLTGSSECANGYSIADEFQRDVIKYASYGALGLAILYLLLLLCLCKRIRLGIALNKVAAQFVYNNKLVLTIPVLQTLKCMGWWAVWLVAVCFTISNVPESRIKTGTYTDYAVAASFEECVEPSQVYVYGRYTDGNGLIQNVYACKEPRYNLDILFAYEFFSLLWVNAFVIAFGQMIIAGAVGVWYFTPNSEKGSLGTKPLRTGIKNAVVYHQGTLAFGSFVLAIVQFIKWWLRYLAKQAKLQHNKVMAVVFSVLSYCVACFEKCIKFLNKNAYIQTALLGTKFCTSAKNAFFLILRNAARIGVLGAIGNAVRLFGYLFIMGATAASGYFITLEMYDGDINSPVVPIVIYVVVGYVVGKLITNVFGLAVDSMLQCFVADEELNKSCGGAQSTPPLLKNFLDKNTVAEERLESGQVTEAAEMLLKATQTIGENGGTKPQKKERIMKLGRGVVAALNEEVTEQRLSLAVECLEGVAAAMPTEAANDLGTLFALTMNNMAQLRKEEGELAKAKGYLQAVVETINFDKNEEMARLHVATYMNLSELCSSTGDTREAVLNARRAVEVSENFIGNGDSLAIIHAIACNNYAVQLAAEGVNLEDAESFCRKALCVVESSIGEHLENDELRRVFTESLERIEASQLERVRARGSESDVSDDASPVANTIVEDEAASWHTLENSPQGPSELHRQSKVANGTHFDLGRSEPSVLESSPVSAREVALGEPAIDELGFTLEDSKVHRSEISVLLALRSESGPESQATVSKEGLNEGRANGESEVSPEVSQFDSEPSVEQSAEPVETVQNVPVAVPSVGSISEPNATPTEHILRREFSTSDTPLLLLPQLRSHDDRRSKWTEPDSGIKFFAERMANPELDGLRDLGSPKWTVRYDLVDESYVVADNEGTEWVVKSGEQKEARPWKLLD</sequence>
<feature type="transmembrane region" description="Helical" evidence="8">
    <location>
        <begin position="692"/>
        <end position="710"/>
    </location>
</feature>
<evidence type="ECO:0000313" key="9">
    <source>
        <dbReference type="EMBL" id="KAF4696998.1"/>
    </source>
</evidence>
<proteinExistence type="inferred from homology"/>
<evidence type="ECO:0000256" key="8">
    <source>
        <dbReference type="SAM" id="Phobius"/>
    </source>
</evidence>
<feature type="transmembrane region" description="Helical" evidence="8">
    <location>
        <begin position="542"/>
        <end position="565"/>
    </location>
</feature>
<keyword evidence="3 8" id="KW-0812">Transmembrane</keyword>
<dbReference type="Proteomes" id="UP000541610">
    <property type="component" value="Unassembled WGS sequence"/>
</dbReference>
<accession>A0A7J6PLK8</accession>
<dbReference type="InterPro" id="IPR011990">
    <property type="entry name" value="TPR-like_helical_dom_sf"/>
</dbReference>
<evidence type="ECO:0000313" key="10">
    <source>
        <dbReference type="Proteomes" id="UP000541610"/>
    </source>
</evidence>
<keyword evidence="4 8" id="KW-1133">Transmembrane helix</keyword>
<feature type="transmembrane region" description="Helical" evidence="8">
    <location>
        <begin position="586"/>
        <end position="607"/>
    </location>
</feature>
<keyword evidence="5 8" id="KW-0472">Membrane</keyword>
<feature type="transmembrane region" description="Helical" evidence="8">
    <location>
        <begin position="404"/>
        <end position="424"/>
    </location>
</feature>
<protein>
    <recommendedName>
        <fullName evidence="11">Choline transporter-like protein</fullName>
    </recommendedName>
</protein>
<dbReference type="Pfam" id="PF04515">
    <property type="entry name" value="Choline_transpo"/>
    <property type="match status" value="1"/>
</dbReference>
<evidence type="ECO:0000256" key="2">
    <source>
        <dbReference type="ARBA" id="ARBA00007168"/>
    </source>
</evidence>
<dbReference type="Gene3D" id="1.25.40.10">
    <property type="entry name" value="Tetratricopeptide repeat domain"/>
    <property type="match status" value="1"/>
</dbReference>
<dbReference type="PANTHER" id="PTHR12385:SF14">
    <property type="entry name" value="CHOLINE TRANSPORTER-LIKE 2"/>
    <property type="match status" value="1"/>
</dbReference>
<evidence type="ECO:0000256" key="4">
    <source>
        <dbReference type="ARBA" id="ARBA00022989"/>
    </source>
</evidence>
<evidence type="ECO:0000256" key="3">
    <source>
        <dbReference type="ARBA" id="ARBA00022692"/>
    </source>
</evidence>
<evidence type="ECO:0008006" key="11">
    <source>
        <dbReference type="Google" id="ProtNLM"/>
    </source>
</evidence>
<dbReference type="EMBL" id="JABANP010000006">
    <property type="protein sequence ID" value="KAF4696998.1"/>
    <property type="molecule type" value="Genomic_DNA"/>
</dbReference>
<keyword evidence="6" id="KW-0325">Glycoprotein</keyword>
<comment type="caution">
    <text evidence="9">The sequence shown here is derived from an EMBL/GenBank/DDBJ whole genome shotgun (WGS) entry which is preliminary data.</text>
</comment>
<dbReference type="InterPro" id="IPR007603">
    <property type="entry name" value="Choline_transptr-like"/>
</dbReference>
<feature type="transmembrane region" description="Helical" evidence="8">
    <location>
        <begin position="722"/>
        <end position="747"/>
    </location>
</feature>